<reference evidence="6 7" key="1">
    <citation type="submission" date="2018-01" db="EMBL/GenBank/DDBJ databases">
        <title>Genome Sequencing and Assembly of Anaerobacter polyendosporus strain CT4.</title>
        <authorList>
            <person name="Tachaapaikoon C."/>
            <person name="Sutheeworapong S."/>
            <person name="Jenjaroenpun P."/>
            <person name="Wongsurawat T."/>
            <person name="Nookeaw I."/>
            <person name="Cheawchanlertfa P."/>
            <person name="Kosugi A."/>
            <person name="Cheevadhanarak S."/>
            <person name="Ratanakhanokchai K."/>
        </authorList>
    </citation>
    <scope>NUCLEOTIDE SEQUENCE [LARGE SCALE GENOMIC DNA]</scope>
    <source>
        <strain evidence="6 7">CT4</strain>
    </source>
</reference>
<dbReference type="Proteomes" id="UP000286268">
    <property type="component" value="Chromosome"/>
</dbReference>
<dbReference type="RefSeq" id="WP_128214506.1">
    <property type="nucleotide sequence ID" value="NZ_CP025746.1"/>
</dbReference>
<comment type="similarity">
    <text evidence="1">Belongs to the ABC transporter superfamily.</text>
</comment>
<dbReference type="AlphaFoldDB" id="A0A410DXK0"/>
<gene>
    <name evidence="6" type="ORF">C1I91_20320</name>
</gene>
<proteinExistence type="inferred from homology"/>
<evidence type="ECO:0000313" key="6">
    <source>
        <dbReference type="EMBL" id="QAA33785.1"/>
    </source>
</evidence>
<dbReference type="GO" id="GO:0005524">
    <property type="term" value="F:ATP binding"/>
    <property type="evidence" value="ECO:0007669"/>
    <property type="project" value="UniProtKB-KW"/>
</dbReference>
<dbReference type="InterPro" id="IPR003593">
    <property type="entry name" value="AAA+_ATPase"/>
</dbReference>
<evidence type="ECO:0000313" key="7">
    <source>
        <dbReference type="Proteomes" id="UP000286268"/>
    </source>
</evidence>
<dbReference type="PROSITE" id="PS50893">
    <property type="entry name" value="ABC_TRANSPORTER_2"/>
    <property type="match status" value="1"/>
</dbReference>
<evidence type="ECO:0000256" key="2">
    <source>
        <dbReference type="ARBA" id="ARBA00022448"/>
    </source>
</evidence>
<dbReference type="GO" id="GO:0022857">
    <property type="term" value="F:transmembrane transporter activity"/>
    <property type="evidence" value="ECO:0007669"/>
    <property type="project" value="UniProtKB-ARBA"/>
</dbReference>
<dbReference type="CDD" id="cd03255">
    <property type="entry name" value="ABC_MJ0796_LolCDE_FtsE"/>
    <property type="match status" value="1"/>
</dbReference>
<dbReference type="OrthoDB" id="9802264at2"/>
<dbReference type="KEGG" id="cmah:C1I91_20320"/>
<evidence type="ECO:0000259" key="5">
    <source>
        <dbReference type="PROSITE" id="PS50893"/>
    </source>
</evidence>
<evidence type="ECO:0000256" key="4">
    <source>
        <dbReference type="ARBA" id="ARBA00022840"/>
    </source>
</evidence>
<dbReference type="InterPro" id="IPR017911">
    <property type="entry name" value="MacB-like_ATP-bd"/>
</dbReference>
<dbReference type="SMART" id="SM00382">
    <property type="entry name" value="AAA"/>
    <property type="match status" value="1"/>
</dbReference>
<dbReference type="PANTHER" id="PTHR42798:SF7">
    <property type="entry name" value="ALPHA-D-RIBOSE 1-METHYLPHOSPHONATE 5-TRIPHOSPHATE SYNTHASE SUBUNIT PHNL"/>
    <property type="match status" value="1"/>
</dbReference>
<name>A0A410DXK0_9CLOT</name>
<accession>A0A410DXK0</accession>
<feature type="domain" description="ABC transporter" evidence="5">
    <location>
        <begin position="4"/>
        <end position="245"/>
    </location>
</feature>
<dbReference type="InterPro" id="IPR003439">
    <property type="entry name" value="ABC_transporter-like_ATP-bd"/>
</dbReference>
<dbReference type="EMBL" id="CP025746">
    <property type="protein sequence ID" value="QAA33785.1"/>
    <property type="molecule type" value="Genomic_DNA"/>
</dbReference>
<organism evidence="6 7">
    <name type="scientific">Clostridium manihotivorum</name>
    <dbReference type="NCBI Taxonomy" id="2320868"/>
    <lineage>
        <taxon>Bacteria</taxon>
        <taxon>Bacillati</taxon>
        <taxon>Bacillota</taxon>
        <taxon>Clostridia</taxon>
        <taxon>Eubacteriales</taxon>
        <taxon>Clostridiaceae</taxon>
        <taxon>Clostridium</taxon>
    </lineage>
</organism>
<keyword evidence="4 6" id="KW-0067">ATP-binding</keyword>
<dbReference type="GO" id="GO:0016887">
    <property type="term" value="F:ATP hydrolysis activity"/>
    <property type="evidence" value="ECO:0007669"/>
    <property type="project" value="InterPro"/>
</dbReference>
<dbReference type="FunFam" id="3.40.50.300:FF:000032">
    <property type="entry name" value="Export ABC transporter ATP-binding protein"/>
    <property type="match status" value="1"/>
</dbReference>
<dbReference type="Pfam" id="PF00005">
    <property type="entry name" value="ABC_tran"/>
    <property type="match status" value="1"/>
</dbReference>
<dbReference type="PANTHER" id="PTHR42798">
    <property type="entry name" value="LIPOPROTEIN-RELEASING SYSTEM ATP-BINDING PROTEIN LOLD"/>
    <property type="match status" value="1"/>
</dbReference>
<keyword evidence="2" id="KW-0813">Transport</keyword>
<keyword evidence="3" id="KW-0547">Nucleotide-binding</keyword>
<dbReference type="PROSITE" id="PS00211">
    <property type="entry name" value="ABC_TRANSPORTER_1"/>
    <property type="match status" value="1"/>
</dbReference>
<dbReference type="SUPFAM" id="SSF52540">
    <property type="entry name" value="P-loop containing nucleoside triphosphate hydrolases"/>
    <property type="match status" value="1"/>
</dbReference>
<keyword evidence="7" id="KW-1185">Reference proteome</keyword>
<dbReference type="InterPro" id="IPR027417">
    <property type="entry name" value="P-loop_NTPase"/>
</dbReference>
<evidence type="ECO:0000256" key="3">
    <source>
        <dbReference type="ARBA" id="ARBA00022741"/>
    </source>
</evidence>
<dbReference type="Gene3D" id="3.40.50.300">
    <property type="entry name" value="P-loop containing nucleotide triphosphate hydrolases"/>
    <property type="match status" value="1"/>
</dbReference>
<evidence type="ECO:0000256" key="1">
    <source>
        <dbReference type="ARBA" id="ARBA00005417"/>
    </source>
</evidence>
<dbReference type="InterPro" id="IPR017871">
    <property type="entry name" value="ABC_transporter-like_CS"/>
</dbReference>
<protein>
    <submittedName>
        <fullName evidence="6">Multidrug ABC transporter ATP-binding protein</fullName>
    </submittedName>
</protein>
<dbReference type="GO" id="GO:0098796">
    <property type="term" value="C:membrane protein complex"/>
    <property type="evidence" value="ECO:0007669"/>
    <property type="project" value="UniProtKB-ARBA"/>
</dbReference>
<sequence length="254" mass="28156">MCILKANNISKIYGGVNGENSTKALNNVDLNIEPGEFLGIMGPSGSGKTTLLNILSGIDKANSGYVSIDGKRINDMDKNQLALFRRKRLGFVFQDFNLLDSLTARENIMLPMILDKCTEEYMNKKVEEVLEVFDIKSLANKYPYNISGGQKQRVAIARAIINTPSIIFGDEPTGNLDSKSSKSVMECLEKLNKEEKNTILLVTHDVSAASYCNRVIFLKDGAISYEAVKKGTRREFFNELMNYIAVLGGDGNDF</sequence>